<reference evidence="7 8" key="1">
    <citation type="submission" date="2020-04" db="EMBL/GenBank/DDBJ databases">
        <authorList>
            <person name="De Canck E."/>
        </authorList>
    </citation>
    <scope>NUCLEOTIDE SEQUENCE [LARGE SCALE GENOMIC DNA]</scope>
    <source>
        <strain evidence="7 8">LMG 24238</strain>
    </source>
</reference>
<feature type="compositionally biased region" description="Low complexity" evidence="4">
    <location>
        <begin position="128"/>
        <end position="151"/>
    </location>
</feature>
<dbReference type="SUPFAM" id="SSF51206">
    <property type="entry name" value="cAMP-binding domain-like"/>
    <property type="match status" value="1"/>
</dbReference>
<dbReference type="RefSeq" id="WP_175053120.1">
    <property type="nucleotide sequence ID" value="NZ_CADIKC010000008.1"/>
</dbReference>
<evidence type="ECO:0000256" key="2">
    <source>
        <dbReference type="ARBA" id="ARBA00023125"/>
    </source>
</evidence>
<dbReference type="Proteomes" id="UP000494255">
    <property type="component" value="Unassembled WGS sequence"/>
</dbReference>
<dbReference type="PANTHER" id="PTHR44688">
    <property type="entry name" value="DNA-BINDING TRANSCRIPTIONAL ACTIVATOR DEVR_DOSR"/>
    <property type="match status" value="1"/>
</dbReference>
<name>A0A6J5C468_9BURK</name>
<dbReference type="InterPro" id="IPR014710">
    <property type="entry name" value="RmlC-like_jellyroll"/>
</dbReference>
<dbReference type="SMART" id="SM00100">
    <property type="entry name" value="cNMP"/>
    <property type="match status" value="1"/>
</dbReference>
<dbReference type="PANTHER" id="PTHR44688:SF16">
    <property type="entry name" value="DNA-BINDING TRANSCRIPTIONAL ACTIVATOR DEVR_DOSR"/>
    <property type="match status" value="1"/>
</dbReference>
<feature type="domain" description="Cyclic nucleotide-binding" evidence="5">
    <location>
        <begin position="243"/>
        <end position="329"/>
    </location>
</feature>
<dbReference type="SUPFAM" id="SSF52172">
    <property type="entry name" value="CheY-like"/>
    <property type="match status" value="1"/>
</dbReference>
<accession>A0A6J5C468</accession>
<dbReference type="PRINTS" id="PR00038">
    <property type="entry name" value="HTHLUXR"/>
</dbReference>
<evidence type="ECO:0000256" key="1">
    <source>
        <dbReference type="ARBA" id="ARBA00023015"/>
    </source>
</evidence>
<dbReference type="CDD" id="cd06170">
    <property type="entry name" value="LuxR_C_like"/>
    <property type="match status" value="1"/>
</dbReference>
<dbReference type="SMART" id="SM00421">
    <property type="entry name" value="HTH_LUXR"/>
    <property type="match status" value="1"/>
</dbReference>
<keyword evidence="1" id="KW-0805">Transcription regulation</keyword>
<dbReference type="InterPro" id="IPR011006">
    <property type="entry name" value="CheY-like_superfamily"/>
</dbReference>
<protein>
    <recommendedName>
        <fullName evidence="9">DNA-binding NarL/FixJ family response regulator</fullName>
    </recommendedName>
</protein>
<dbReference type="InterPro" id="IPR018490">
    <property type="entry name" value="cNMP-bd_dom_sf"/>
</dbReference>
<dbReference type="InterPro" id="IPR036388">
    <property type="entry name" value="WH-like_DNA-bd_sf"/>
</dbReference>
<evidence type="ECO:0000313" key="8">
    <source>
        <dbReference type="Proteomes" id="UP000494255"/>
    </source>
</evidence>
<dbReference type="InterPro" id="IPR000792">
    <property type="entry name" value="Tscrpt_reg_LuxR_C"/>
</dbReference>
<gene>
    <name evidence="7" type="ORF">LMG24238_05358</name>
</gene>
<evidence type="ECO:0000259" key="5">
    <source>
        <dbReference type="PROSITE" id="PS50042"/>
    </source>
</evidence>
<dbReference type="Gene3D" id="2.60.120.10">
    <property type="entry name" value="Jelly Rolls"/>
    <property type="match status" value="1"/>
</dbReference>
<dbReference type="PROSITE" id="PS50043">
    <property type="entry name" value="HTH_LUXR_2"/>
    <property type="match status" value="1"/>
</dbReference>
<dbReference type="InterPro" id="IPR000595">
    <property type="entry name" value="cNMP-bd_dom"/>
</dbReference>
<feature type="domain" description="HTH luxR-type" evidence="6">
    <location>
        <begin position="161"/>
        <end position="226"/>
    </location>
</feature>
<evidence type="ECO:0000313" key="7">
    <source>
        <dbReference type="EMBL" id="CAB3726513.1"/>
    </source>
</evidence>
<proteinExistence type="predicted"/>
<evidence type="ECO:0000256" key="3">
    <source>
        <dbReference type="ARBA" id="ARBA00023163"/>
    </source>
</evidence>
<dbReference type="Gene3D" id="3.40.50.2300">
    <property type="match status" value="1"/>
</dbReference>
<dbReference type="AlphaFoldDB" id="A0A6J5C468"/>
<dbReference type="Gene3D" id="1.10.10.10">
    <property type="entry name" value="Winged helix-like DNA-binding domain superfamily/Winged helix DNA-binding domain"/>
    <property type="match status" value="1"/>
</dbReference>
<evidence type="ECO:0000259" key="6">
    <source>
        <dbReference type="PROSITE" id="PS50043"/>
    </source>
</evidence>
<dbReference type="GO" id="GO:0006355">
    <property type="term" value="P:regulation of DNA-templated transcription"/>
    <property type="evidence" value="ECO:0007669"/>
    <property type="project" value="InterPro"/>
</dbReference>
<sequence length="357" mass="38116">MLILFIAPAGLFRDGVARLLGDVVDGAEVKCADYTLSPFDSGHTVDVLVLDGDYLPEALTTASVSRHGAPNLPVLALLTSVDPQTVEQFISAGVAGHLGKSESANALVSALRLLAAGGRHLPSDMRLSASTTASTAASTAPTPATAGTASTDTLPRSANAADPNSDFLTPRQLQVLALAARGDSNKSIARQLNITEGTVKVHLYTVYKALKVGSRGQASVAAARLQKIGDVQLHHALDGQLSISRLLTYTAPTRFPSGHVLFHKDDRSDALYYMVRGTVMLEEIGIEVGQGTILGEIGLFSPDHRRTCTARCKSECELLVVSATDAMRLYYQDPEFATFLIHLITRRLEADKLRTKR</sequence>
<organism evidence="7 8">
    <name type="scientific">Paraburkholderia sediminicola</name>
    <dbReference type="NCBI Taxonomy" id="458836"/>
    <lineage>
        <taxon>Bacteria</taxon>
        <taxon>Pseudomonadati</taxon>
        <taxon>Pseudomonadota</taxon>
        <taxon>Betaproteobacteria</taxon>
        <taxon>Burkholderiales</taxon>
        <taxon>Burkholderiaceae</taxon>
        <taxon>Paraburkholderia</taxon>
    </lineage>
</organism>
<dbReference type="InterPro" id="IPR016032">
    <property type="entry name" value="Sig_transdc_resp-reg_C-effctor"/>
</dbReference>
<dbReference type="CDD" id="cd00038">
    <property type="entry name" value="CAP_ED"/>
    <property type="match status" value="1"/>
</dbReference>
<dbReference type="SUPFAM" id="SSF46894">
    <property type="entry name" value="C-terminal effector domain of the bipartite response regulators"/>
    <property type="match status" value="1"/>
</dbReference>
<keyword evidence="2" id="KW-0238">DNA-binding</keyword>
<keyword evidence="8" id="KW-1185">Reference proteome</keyword>
<dbReference type="PROSITE" id="PS50042">
    <property type="entry name" value="CNMP_BINDING_3"/>
    <property type="match status" value="1"/>
</dbReference>
<evidence type="ECO:0008006" key="9">
    <source>
        <dbReference type="Google" id="ProtNLM"/>
    </source>
</evidence>
<dbReference type="Pfam" id="PF00196">
    <property type="entry name" value="GerE"/>
    <property type="match status" value="1"/>
</dbReference>
<dbReference type="GeneID" id="97043947"/>
<keyword evidence="3" id="KW-0804">Transcription</keyword>
<feature type="region of interest" description="Disordered" evidence="4">
    <location>
        <begin position="128"/>
        <end position="166"/>
    </location>
</feature>
<dbReference type="Pfam" id="PF00027">
    <property type="entry name" value="cNMP_binding"/>
    <property type="match status" value="1"/>
</dbReference>
<dbReference type="EMBL" id="CADIKC010000008">
    <property type="protein sequence ID" value="CAB3726513.1"/>
    <property type="molecule type" value="Genomic_DNA"/>
</dbReference>
<dbReference type="GO" id="GO:0003677">
    <property type="term" value="F:DNA binding"/>
    <property type="evidence" value="ECO:0007669"/>
    <property type="project" value="UniProtKB-KW"/>
</dbReference>
<evidence type="ECO:0000256" key="4">
    <source>
        <dbReference type="SAM" id="MobiDB-lite"/>
    </source>
</evidence>